<dbReference type="Pfam" id="PF03466">
    <property type="entry name" value="LysR_substrate"/>
    <property type="match status" value="1"/>
</dbReference>
<reference evidence="6 7" key="1">
    <citation type="submission" date="2022-04" db="EMBL/GenBank/DDBJ databases">
        <title>Leucobacter sp. isolated from rhizosphere of onion.</title>
        <authorList>
            <person name="Won M."/>
            <person name="Lee C.-M."/>
            <person name="Woen H.-Y."/>
            <person name="Kwon S.-W."/>
        </authorList>
    </citation>
    <scope>NUCLEOTIDE SEQUENCE [LARGE SCALE GENOMIC DNA]</scope>
    <source>
        <strain evidence="6 7">H25R-14</strain>
    </source>
</reference>
<dbReference type="Gene3D" id="1.10.10.10">
    <property type="entry name" value="Winged helix-like DNA-binding domain superfamily/Winged helix DNA-binding domain"/>
    <property type="match status" value="1"/>
</dbReference>
<dbReference type="Proteomes" id="UP000831775">
    <property type="component" value="Chromosome"/>
</dbReference>
<proteinExistence type="inferred from homology"/>
<sequence>MSQQPMKFRLPNVTAKQLLHFVVAAESGKLAEAGRTLRMAPSAISHSIDQLEATLGVQLCVRHKAKGLVLTSSGEAALTVARNLLTDLNDFETLFGSEGYSNSGRIIVGCSTPIAPKMLPTTHSDFALKFPNATVAFLEEHHAVLQEQLLQGRLDLAFMYDIDLDHRLERIPLMTMTPRVLLPVDHPLAGPDTPAVLSLEMVADEPFVIFGGTPMYERYLKLFAAEGITPNIAYTCRSMATLRSFVGRGTNLGLQFENYGLAMSVDGLEVVAKPLAAGAEQSVSICIALPRDSKPSVLSREWIVSAREMFGGGAEAADAHV</sequence>
<dbReference type="SUPFAM" id="SSF53850">
    <property type="entry name" value="Periplasmic binding protein-like II"/>
    <property type="match status" value="1"/>
</dbReference>
<organism evidence="6 7">
    <name type="scientific">Leucobacter rhizosphaerae</name>
    <dbReference type="NCBI Taxonomy" id="2932245"/>
    <lineage>
        <taxon>Bacteria</taxon>
        <taxon>Bacillati</taxon>
        <taxon>Actinomycetota</taxon>
        <taxon>Actinomycetes</taxon>
        <taxon>Micrococcales</taxon>
        <taxon>Microbacteriaceae</taxon>
        <taxon>Leucobacter</taxon>
    </lineage>
</organism>
<keyword evidence="4" id="KW-0804">Transcription</keyword>
<comment type="similarity">
    <text evidence="1">Belongs to the LysR transcriptional regulatory family.</text>
</comment>
<dbReference type="Gene3D" id="3.40.190.10">
    <property type="entry name" value="Periplasmic binding protein-like II"/>
    <property type="match status" value="2"/>
</dbReference>
<evidence type="ECO:0000256" key="3">
    <source>
        <dbReference type="ARBA" id="ARBA00023125"/>
    </source>
</evidence>
<dbReference type="InterPro" id="IPR005119">
    <property type="entry name" value="LysR_subst-bd"/>
</dbReference>
<keyword evidence="3" id="KW-0238">DNA-binding</keyword>
<dbReference type="InterPro" id="IPR036388">
    <property type="entry name" value="WH-like_DNA-bd_sf"/>
</dbReference>
<protein>
    <submittedName>
        <fullName evidence="6">LysR family transcriptional regulator</fullName>
    </submittedName>
</protein>
<evidence type="ECO:0000256" key="2">
    <source>
        <dbReference type="ARBA" id="ARBA00023015"/>
    </source>
</evidence>
<evidence type="ECO:0000256" key="4">
    <source>
        <dbReference type="ARBA" id="ARBA00023163"/>
    </source>
</evidence>
<dbReference type="PROSITE" id="PS50931">
    <property type="entry name" value="HTH_LYSR"/>
    <property type="match status" value="1"/>
</dbReference>
<dbReference type="InterPro" id="IPR036390">
    <property type="entry name" value="WH_DNA-bd_sf"/>
</dbReference>
<keyword evidence="2" id="KW-0805">Transcription regulation</keyword>
<gene>
    <name evidence="6" type="ORF">MUN76_08360</name>
</gene>
<name>A0ABY4FS07_9MICO</name>
<dbReference type="EMBL" id="CP095043">
    <property type="protein sequence ID" value="UOQ59074.1"/>
    <property type="molecule type" value="Genomic_DNA"/>
</dbReference>
<dbReference type="PANTHER" id="PTHR30346:SF0">
    <property type="entry name" value="HCA OPERON TRANSCRIPTIONAL ACTIVATOR HCAR"/>
    <property type="match status" value="1"/>
</dbReference>
<dbReference type="SUPFAM" id="SSF46785">
    <property type="entry name" value="Winged helix' DNA-binding domain"/>
    <property type="match status" value="1"/>
</dbReference>
<accession>A0ABY4FS07</accession>
<evidence type="ECO:0000313" key="6">
    <source>
        <dbReference type="EMBL" id="UOQ59074.1"/>
    </source>
</evidence>
<evidence type="ECO:0000313" key="7">
    <source>
        <dbReference type="Proteomes" id="UP000831775"/>
    </source>
</evidence>
<keyword evidence="7" id="KW-1185">Reference proteome</keyword>
<evidence type="ECO:0000256" key="1">
    <source>
        <dbReference type="ARBA" id="ARBA00009437"/>
    </source>
</evidence>
<dbReference type="Pfam" id="PF00126">
    <property type="entry name" value="HTH_1"/>
    <property type="match status" value="1"/>
</dbReference>
<feature type="domain" description="HTH lysR-type" evidence="5">
    <location>
        <begin position="13"/>
        <end position="71"/>
    </location>
</feature>
<evidence type="ECO:0000259" key="5">
    <source>
        <dbReference type="PROSITE" id="PS50931"/>
    </source>
</evidence>
<dbReference type="RefSeq" id="WP_244683898.1">
    <property type="nucleotide sequence ID" value="NZ_CP095043.1"/>
</dbReference>
<dbReference type="PANTHER" id="PTHR30346">
    <property type="entry name" value="TRANSCRIPTIONAL DUAL REGULATOR HCAR-RELATED"/>
    <property type="match status" value="1"/>
</dbReference>
<dbReference type="InterPro" id="IPR000847">
    <property type="entry name" value="LysR_HTH_N"/>
</dbReference>